<dbReference type="PANTHER" id="PTHR33119">
    <property type="entry name" value="IFI3P"/>
    <property type="match status" value="1"/>
</dbReference>
<dbReference type="InterPro" id="IPR049207">
    <property type="entry name" value="DUF4246_N"/>
</dbReference>
<dbReference type="AlphaFoldDB" id="A0A369JTY5"/>
<dbReference type="Pfam" id="PF14033">
    <property type="entry name" value="DUF4246"/>
    <property type="match status" value="1"/>
</dbReference>
<evidence type="ECO:0000256" key="1">
    <source>
        <dbReference type="SAM" id="MobiDB-lite"/>
    </source>
</evidence>
<feature type="region of interest" description="Disordered" evidence="1">
    <location>
        <begin position="321"/>
        <end position="346"/>
    </location>
</feature>
<reference evidence="4" key="1">
    <citation type="submission" date="2018-04" db="EMBL/GenBank/DDBJ databases">
        <title>Whole genome sequencing of Hypsizygus marmoreus.</title>
        <authorList>
            <person name="Choi I.-G."/>
            <person name="Min B."/>
            <person name="Kim J.-G."/>
            <person name="Kim S."/>
            <person name="Oh Y.-L."/>
            <person name="Kong W.-S."/>
            <person name="Park H."/>
            <person name="Jeong J."/>
            <person name="Song E.-S."/>
        </authorList>
    </citation>
    <scope>NUCLEOTIDE SEQUENCE [LARGE SCALE GENOMIC DNA]</scope>
    <source>
        <strain evidence="4">51987-8</strain>
    </source>
</reference>
<dbReference type="EMBL" id="LUEZ02000049">
    <property type="protein sequence ID" value="RDB22804.1"/>
    <property type="molecule type" value="Genomic_DNA"/>
</dbReference>
<sequence length="625" mass="71657">MASTDAPKLTRFQLPGFGLPLNFTPCAESPFGPAKGEGRDLFRNALDMRDIQSGYVLLPLTTLREFTMLHLMNELTDKPDWHKKVFDDTIAAKWKSEALATESLDITQKMVDWCIDELRYKAKTFQDTGAVSVYNGDVVKSDSAIPTSVKDALKKAVAPLEQVPARQQDWHPGSNERVLDLVHPSLFPLVYGRSRILPDSLISLEDCVEHSGEGETIPVPLEAEIDLGWQVSYLHKPLRKPFSTQFQWLPCDVDISDKDRVKIISYINNLHPDKHKDLYSAIEKVIHHTIPIWNMTLTPLRAEHIFKGRVRINYDVCEYDPDPENGPDIDGPQQEDGENERDFNRRRRQWYEDTRRVVQPEPGTFKPPVAPACLHKQIYLPGTTELKPEKSTDLRRDYSHQGLQVIVKLANIHLSPEKPEYEGGTWHVEGQLNEHICATATYYYDSENITTSRLGFRQQSSVEQSEEVSYEINKHDWLEAVFGCEQEGPGIQDVGTVDTPEGRLLTWPNILQHQVQPFKLADPTKPGHRKILALFLVDPGIRIISTANVPCQQREWWSEVIRHEDNAISALPVELQDQIFSNVEDFPIDLEEAKKLREKLIEERKHYVVEQDEAFKWHAFSLCEH</sequence>
<name>A0A369JTY5_HYPMA</name>
<dbReference type="InterPro" id="IPR025340">
    <property type="entry name" value="DUF4246"/>
</dbReference>
<organism evidence="4 5">
    <name type="scientific">Hypsizygus marmoreus</name>
    <name type="common">White beech mushroom</name>
    <name type="synonym">Agaricus marmoreus</name>
    <dbReference type="NCBI Taxonomy" id="39966"/>
    <lineage>
        <taxon>Eukaryota</taxon>
        <taxon>Fungi</taxon>
        <taxon>Dikarya</taxon>
        <taxon>Basidiomycota</taxon>
        <taxon>Agaricomycotina</taxon>
        <taxon>Agaricomycetes</taxon>
        <taxon>Agaricomycetidae</taxon>
        <taxon>Agaricales</taxon>
        <taxon>Tricholomatineae</taxon>
        <taxon>Lyophyllaceae</taxon>
        <taxon>Hypsizygus</taxon>
    </lineage>
</organism>
<dbReference type="Proteomes" id="UP000076154">
    <property type="component" value="Unassembled WGS sequence"/>
</dbReference>
<dbReference type="Pfam" id="PF21666">
    <property type="entry name" value="DUF4246_N"/>
    <property type="match status" value="1"/>
</dbReference>
<dbReference type="STRING" id="39966.A0A369JTY5"/>
<feature type="domain" description="DUF4246" evidence="3">
    <location>
        <begin position="14"/>
        <end position="97"/>
    </location>
</feature>
<feature type="compositionally biased region" description="Acidic residues" evidence="1">
    <location>
        <begin position="321"/>
        <end position="339"/>
    </location>
</feature>
<evidence type="ECO:0000259" key="3">
    <source>
        <dbReference type="Pfam" id="PF21666"/>
    </source>
</evidence>
<dbReference type="InterPro" id="IPR049192">
    <property type="entry name" value="DUF4246_C"/>
</dbReference>
<comment type="caution">
    <text evidence="4">The sequence shown here is derived from an EMBL/GenBank/DDBJ whole genome shotgun (WGS) entry which is preliminary data.</text>
</comment>
<dbReference type="OrthoDB" id="415532at2759"/>
<protein>
    <submittedName>
        <fullName evidence="4">Uncharacterized protein</fullName>
    </submittedName>
</protein>
<feature type="domain" description="DUF4246" evidence="2">
    <location>
        <begin position="108"/>
        <end position="559"/>
    </location>
</feature>
<evidence type="ECO:0000313" key="5">
    <source>
        <dbReference type="Proteomes" id="UP000076154"/>
    </source>
</evidence>
<proteinExistence type="predicted"/>
<dbReference type="InParanoid" id="A0A369JTY5"/>
<gene>
    <name evidence="4" type="ORF">Hypma_010044</name>
</gene>
<keyword evidence="5" id="KW-1185">Reference proteome</keyword>
<accession>A0A369JTY5</accession>
<dbReference type="PANTHER" id="PTHR33119:SF1">
    <property type="entry name" value="FE2OG DIOXYGENASE DOMAIN-CONTAINING PROTEIN"/>
    <property type="match status" value="1"/>
</dbReference>
<evidence type="ECO:0000313" key="4">
    <source>
        <dbReference type="EMBL" id="RDB22804.1"/>
    </source>
</evidence>
<evidence type="ECO:0000259" key="2">
    <source>
        <dbReference type="Pfam" id="PF14033"/>
    </source>
</evidence>